<evidence type="ECO:0000313" key="2">
    <source>
        <dbReference type="Proteomes" id="UP000019789"/>
    </source>
</evidence>
<dbReference type="KEGG" id="vg:19526920"/>
<dbReference type="Proteomes" id="UP000019789">
    <property type="component" value="Segment"/>
</dbReference>
<accession>X4YGQ9</accession>
<dbReference type="EMBL" id="KJ489011">
    <property type="protein sequence ID" value="AHV83085.1"/>
    <property type="molecule type" value="Genomic_DNA"/>
</dbReference>
<dbReference type="GeneID" id="19526920"/>
<dbReference type="Pfam" id="PF19880">
    <property type="entry name" value="DUF6353"/>
    <property type="match status" value="1"/>
</dbReference>
<protein>
    <submittedName>
        <fullName evidence="1">Uncharacterized protein</fullName>
    </submittedName>
</protein>
<evidence type="ECO:0000313" key="1">
    <source>
        <dbReference type="EMBL" id="AHV83085.1"/>
    </source>
</evidence>
<dbReference type="InterPro" id="IPR045933">
    <property type="entry name" value="DUF6353"/>
</dbReference>
<dbReference type="RefSeq" id="YP_009035105.1">
    <property type="nucleotide sequence ID" value="NC_024203.1"/>
</dbReference>
<sequence length="279" mass="31309">MSFKLSNITSNVNRLKFNGRKNAPMIMTLAGIAGLVGTTVLAYRAKDKVRTIVEETEYKRSVGEEVNQAQVVGRVGLALAPTVLVGTASILSILGSYHVLTNRNSILASALTTAMAENRYIKKRIQEQYPDANLAPIEDEYKKKIVNEDGKKETVTVVVPKDGPSTEGVWFHLSNEYVEDDHTYNQTFISTKERLLSNKLTDQGWLTINDVLSALGIETTMEGALLGWTDTDFFDLEQKVNRIDSGTEMERRDIYIAWSSVRPIFNNADYSRGLENYWD</sequence>
<gene>
    <name evidence="1" type="ORF">P092_0044</name>
</gene>
<name>X4YGQ9_9CAUD</name>
<proteinExistence type="predicted"/>
<reference evidence="1 2" key="1">
    <citation type="submission" date="2014-02" db="EMBL/GenBank/DDBJ databases">
        <title>Complete genome sequences of four novel Lactococcus lactis phages distantly related to the rare 1706 phage species.</title>
        <authorList>
            <person name="Kot W."/>
            <person name="Neve H."/>
            <person name="Vogensen F.K."/>
            <person name="Heller K.J."/>
            <person name="Hansen L.H."/>
        </authorList>
    </citation>
    <scope>NUCLEOTIDE SEQUENCE [LARGE SCALE GENOMIC DNA]</scope>
</reference>
<organism evidence="1 2">
    <name type="scientific">Lactococcus phage P092</name>
    <dbReference type="NCBI Taxonomy" id="1476887"/>
    <lineage>
        <taxon>Viruses</taxon>
        <taxon>Duplodnaviria</taxon>
        <taxon>Heunggongvirae</taxon>
        <taxon>Uroviricota</taxon>
        <taxon>Caudoviricetes</taxon>
        <taxon>Nevevirus</taxon>
        <taxon>Nevevirus P092</taxon>
    </lineage>
</organism>
<keyword evidence="2" id="KW-1185">Reference proteome</keyword>